<dbReference type="EMBL" id="JBDFQZ010000003">
    <property type="protein sequence ID" value="KAK9741920.1"/>
    <property type="molecule type" value="Genomic_DNA"/>
</dbReference>
<feature type="region of interest" description="Disordered" evidence="1">
    <location>
        <begin position="626"/>
        <end position="650"/>
    </location>
</feature>
<reference evidence="2 3" key="1">
    <citation type="submission" date="2024-03" db="EMBL/GenBank/DDBJ databases">
        <title>WGS assembly of Saponaria officinalis var. Norfolk2.</title>
        <authorList>
            <person name="Jenkins J."/>
            <person name="Shu S."/>
            <person name="Grimwood J."/>
            <person name="Barry K."/>
            <person name="Goodstein D."/>
            <person name="Schmutz J."/>
            <person name="Leebens-Mack J."/>
            <person name="Osbourn A."/>
        </authorList>
    </citation>
    <scope>NUCLEOTIDE SEQUENCE [LARGE SCALE GENOMIC DNA]</scope>
    <source>
        <strain evidence="3">cv. Norfolk2</strain>
        <strain evidence="2">JIC</strain>
        <tissue evidence="2">Leaf</tissue>
    </source>
</reference>
<dbReference type="EMBL" id="JBDFQZ010000003">
    <property type="protein sequence ID" value="KAK9741922.1"/>
    <property type="molecule type" value="Genomic_DNA"/>
</dbReference>
<feature type="region of interest" description="Disordered" evidence="1">
    <location>
        <begin position="683"/>
        <end position="715"/>
    </location>
</feature>
<comment type="caution">
    <text evidence="2">The sequence shown here is derived from an EMBL/GenBank/DDBJ whole genome shotgun (WGS) entry which is preliminary data.</text>
</comment>
<evidence type="ECO:0000313" key="3">
    <source>
        <dbReference type="Proteomes" id="UP001443914"/>
    </source>
</evidence>
<feature type="region of interest" description="Disordered" evidence="1">
    <location>
        <begin position="736"/>
        <end position="768"/>
    </location>
</feature>
<keyword evidence="3" id="KW-1185">Reference proteome</keyword>
<protein>
    <submittedName>
        <fullName evidence="2">Uncharacterized protein</fullName>
    </submittedName>
</protein>
<dbReference type="Proteomes" id="UP001443914">
    <property type="component" value="Unassembled WGS sequence"/>
</dbReference>
<evidence type="ECO:0000256" key="1">
    <source>
        <dbReference type="SAM" id="MobiDB-lite"/>
    </source>
</evidence>
<sequence>MATSKLYKPNYSYGSTKNNYSESHQDYSTQAQSSSWAKPKQPNYNYPAHENNMARSIHGGCNDSYGLGLANKSTNYYAQAQCAQPSPVINVVQTTHVVKTLEKQESIKGSHSAVVALAGAGAAGSLKCASSAQAGGSELAMHQEEHIMGKLDQGWAKKPNCDSGSGQLNQYGLEMHKEEHMMSKMDQGWANKPTQNTKMGLGNQYGQSMYKEQEEKAYNFSEGGVETGWATKPTKYLGSSQSNNSINTMYNEHDQDGYGPIQGNNTGLGVHKEDLMMAKTGQGWANSPMTTPHSNQSNVGMYNDNDDGRMMGKMGLGANSTTNFGGPTKTNNLGLQMYKEEHMMGKSDHAYVSPIQGNQFGANNGDSANQLGYSAQNMYKEQGQTGLGASQVNHAGLAQNGFGADQNSYGSTQLGHAAHGVSNNGYGSAQNSYGSIQVGHSAHSVPNNGYGSAQSNYSAHSGMGSTQNGYGSAQGGMGSAQNGYGSAQSNHSAYGVANNGFGSAQTGYGGTQGNHSALGVTQNGFGSAQANHSAYGATHNAHGPAQVNYSAHSGMGSAHNGFGSAQVNNSGHSVAPNGFGSAQANYSAQGAAHNGYGSAQSNYSAQSAAHNGFGSAQANYSAQGAAHNGFGSAQSNFPGHGSNNYQDHHEDHEGIHDIMDEILTKYPAHNVSGGGNGGGWAAKPGPYVSSNQSGSYAKQQSFGGPAQQGFVKQSSNKKFEMKNEVNAGGYMANMKNEFSHSSSSNKFEVKGHLNNHNRGVGSDDESDF</sequence>
<evidence type="ECO:0000313" key="2">
    <source>
        <dbReference type="EMBL" id="KAK9741922.1"/>
    </source>
</evidence>
<accession>A0AAW1M8K5</accession>
<feature type="compositionally biased region" description="Polar residues" evidence="1">
    <location>
        <begin position="688"/>
        <end position="702"/>
    </location>
</feature>
<feature type="compositionally biased region" description="Polar residues" evidence="1">
    <location>
        <begin position="631"/>
        <end position="645"/>
    </location>
</feature>
<feature type="compositionally biased region" description="Polar residues" evidence="1">
    <location>
        <begin position="12"/>
        <end position="36"/>
    </location>
</feature>
<dbReference type="EMBL" id="JBDFQZ010000003">
    <property type="protein sequence ID" value="KAK9741921.1"/>
    <property type="molecule type" value="Genomic_DNA"/>
</dbReference>
<name>A0AAW1M8K5_SAPOF</name>
<proteinExistence type="predicted"/>
<gene>
    <name evidence="2" type="ORF">RND81_03G137700</name>
</gene>
<organism evidence="2 3">
    <name type="scientific">Saponaria officinalis</name>
    <name type="common">Common soapwort</name>
    <name type="synonym">Lychnis saponaria</name>
    <dbReference type="NCBI Taxonomy" id="3572"/>
    <lineage>
        <taxon>Eukaryota</taxon>
        <taxon>Viridiplantae</taxon>
        <taxon>Streptophyta</taxon>
        <taxon>Embryophyta</taxon>
        <taxon>Tracheophyta</taxon>
        <taxon>Spermatophyta</taxon>
        <taxon>Magnoliopsida</taxon>
        <taxon>eudicotyledons</taxon>
        <taxon>Gunneridae</taxon>
        <taxon>Pentapetalae</taxon>
        <taxon>Caryophyllales</taxon>
        <taxon>Caryophyllaceae</taxon>
        <taxon>Caryophylleae</taxon>
        <taxon>Saponaria</taxon>
    </lineage>
</organism>
<dbReference type="AlphaFoldDB" id="A0AAW1M8K5"/>
<feature type="region of interest" description="Disordered" evidence="1">
    <location>
        <begin position="1"/>
        <end position="51"/>
    </location>
</feature>